<dbReference type="InterPro" id="IPR000620">
    <property type="entry name" value="EamA_dom"/>
</dbReference>
<feature type="transmembrane region" description="Helical" evidence="1">
    <location>
        <begin position="99"/>
        <end position="123"/>
    </location>
</feature>
<evidence type="ECO:0000259" key="2">
    <source>
        <dbReference type="Pfam" id="PF00892"/>
    </source>
</evidence>
<dbReference type="SUPFAM" id="SSF103481">
    <property type="entry name" value="Multidrug resistance efflux transporter EmrE"/>
    <property type="match status" value="1"/>
</dbReference>
<reference evidence="3 4" key="1">
    <citation type="journal article" date="2020" name="Biotechnol. Biofuels">
        <title>New insights from the biogas microbiome by comprehensive genome-resolved metagenomics of nearly 1600 species originating from multiple anaerobic digesters.</title>
        <authorList>
            <person name="Campanaro S."/>
            <person name="Treu L."/>
            <person name="Rodriguez-R L.M."/>
            <person name="Kovalovszki A."/>
            <person name="Ziels R.M."/>
            <person name="Maus I."/>
            <person name="Zhu X."/>
            <person name="Kougias P.G."/>
            <person name="Basile A."/>
            <person name="Luo G."/>
            <person name="Schluter A."/>
            <person name="Konstantinidis K.T."/>
            <person name="Angelidaki I."/>
        </authorList>
    </citation>
    <scope>NUCLEOTIDE SEQUENCE [LARGE SCALE GENOMIC DNA]</scope>
    <source>
        <strain evidence="3">AS27yjCOA_202</strain>
    </source>
</reference>
<feature type="transmembrane region" description="Helical" evidence="1">
    <location>
        <begin position="191"/>
        <end position="210"/>
    </location>
</feature>
<dbReference type="Proteomes" id="UP000590542">
    <property type="component" value="Unassembled WGS sequence"/>
</dbReference>
<accession>A0A7X9E709</accession>
<feature type="transmembrane region" description="Helical" evidence="1">
    <location>
        <begin position="12"/>
        <end position="31"/>
    </location>
</feature>
<protein>
    <submittedName>
        <fullName evidence="3">DMT family transporter</fullName>
    </submittedName>
</protein>
<feature type="transmembrane region" description="Helical" evidence="1">
    <location>
        <begin position="74"/>
        <end position="93"/>
    </location>
</feature>
<comment type="caution">
    <text evidence="3">The sequence shown here is derived from an EMBL/GenBank/DDBJ whole genome shotgun (WGS) entry which is preliminary data.</text>
</comment>
<feature type="transmembrane region" description="Helical" evidence="1">
    <location>
        <begin position="222"/>
        <end position="242"/>
    </location>
</feature>
<keyword evidence="1" id="KW-1133">Transmembrane helix</keyword>
<proteinExistence type="predicted"/>
<feature type="transmembrane region" description="Helical" evidence="1">
    <location>
        <begin position="262"/>
        <end position="281"/>
    </location>
</feature>
<keyword evidence="1" id="KW-0812">Transmembrane</keyword>
<dbReference type="AlphaFoldDB" id="A0A7X9E709"/>
<evidence type="ECO:0000313" key="4">
    <source>
        <dbReference type="Proteomes" id="UP000590542"/>
    </source>
</evidence>
<dbReference type="Pfam" id="PF00892">
    <property type="entry name" value="EamA"/>
    <property type="match status" value="1"/>
</dbReference>
<name>A0A7X9E709_UNCKA</name>
<sequence length="315" mass="35015">MNTKKSSSKEPGYAWLLIVVIVTWGIVPGLAQLGNLDGDITTFYVNWIAVIAITILITIQGGWSKFRKYDWKDYLKMIGLGLIWPFIYSVTYFQSIKLIGAAFTTILNYTWPIFFMVISAVLLGRKSVYLNRKSFKFILPVLLAVVSVVVYVVGTKSTDAVHNLVITYGLIAAFTQALFCYLTGNVNYDDWVLTFVIEVVTAVLVTPLVLARSSLILPDLKVIWYLIIVGAISNGVGFWAFVKGTRLSTINANKHGKSSDPLWLIGTSAIPTSQIILLPLMKIPVNASMIFSLVLIGLSLVLYKIFNNNDRKESV</sequence>
<feature type="transmembrane region" description="Helical" evidence="1">
    <location>
        <begin position="287"/>
        <end position="306"/>
    </location>
</feature>
<feature type="domain" description="EamA" evidence="2">
    <location>
        <begin position="15"/>
        <end position="146"/>
    </location>
</feature>
<evidence type="ECO:0000313" key="3">
    <source>
        <dbReference type="EMBL" id="NMB91584.1"/>
    </source>
</evidence>
<feature type="transmembrane region" description="Helical" evidence="1">
    <location>
        <begin position="43"/>
        <end position="62"/>
    </location>
</feature>
<evidence type="ECO:0000256" key="1">
    <source>
        <dbReference type="SAM" id="Phobius"/>
    </source>
</evidence>
<dbReference type="GO" id="GO:0016020">
    <property type="term" value="C:membrane"/>
    <property type="evidence" value="ECO:0007669"/>
    <property type="project" value="InterPro"/>
</dbReference>
<organism evidence="3 4">
    <name type="scientific">candidate division WWE3 bacterium</name>
    <dbReference type="NCBI Taxonomy" id="2053526"/>
    <lineage>
        <taxon>Bacteria</taxon>
        <taxon>Katanobacteria</taxon>
    </lineage>
</organism>
<dbReference type="InterPro" id="IPR037185">
    <property type="entry name" value="EmrE-like"/>
</dbReference>
<gene>
    <name evidence="3" type="ORF">GYA37_01910</name>
</gene>
<feature type="transmembrane region" description="Helical" evidence="1">
    <location>
        <begin position="165"/>
        <end position="184"/>
    </location>
</feature>
<feature type="transmembrane region" description="Helical" evidence="1">
    <location>
        <begin position="135"/>
        <end position="153"/>
    </location>
</feature>
<dbReference type="EMBL" id="JAAZNV010000007">
    <property type="protein sequence ID" value="NMB91584.1"/>
    <property type="molecule type" value="Genomic_DNA"/>
</dbReference>
<keyword evidence="1" id="KW-0472">Membrane</keyword>